<dbReference type="FunFam" id="1.25.40.10:FF:000702">
    <property type="entry name" value="Trafficking protein particle complex subunit 12"/>
    <property type="match status" value="1"/>
</dbReference>
<feature type="region of interest" description="Disordered" evidence="1">
    <location>
        <begin position="1"/>
        <end position="21"/>
    </location>
</feature>
<feature type="compositionally biased region" description="Pro residues" evidence="1">
    <location>
        <begin position="1"/>
        <end position="13"/>
    </location>
</feature>
<dbReference type="AlphaFoldDB" id="A0ABD3J5E1"/>
<name>A0ABD3J5E1_EUCGL</name>
<keyword evidence="3" id="KW-1185">Reference proteome</keyword>
<dbReference type="Gene3D" id="1.25.40.10">
    <property type="entry name" value="Tetratricopeptide repeat domain"/>
    <property type="match status" value="1"/>
</dbReference>
<evidence type="ECO:0000313" key="3">
    <source>
        <dbReference type="Proteomes" id="UP001634007"/>
    </source>
</evidence>
<gene>
    <name evidence="2" type="ORF">ACJRO7_034075</name>
</gene>
<dbReference type="PANTHER" id="PTHR21581">
    <property type="entry name" value="D-ALANYL-D-ALANINE CARBOXYPEPTIDASE"/>
    <property type="match status" value="1"/>
</dbReference>
<reference evidence="2 3" key="1">
    <citation type="submission" date="2024-11" db="EMBL/GenBank/DDBJ databases">
        <title>Chromosome-level genome assembly of Eucalyptus globulus Labill. provides insights into its genome evolution.</title>
        <authorList>
            <person name="Li X."/>
        </authorList>
    </citation>
    <scope>NUCLEOTIDE SEQUENCE [LARGE SCALE GENOMIC DNA]</scope>
    <source>
        <strain evidence="2">CL2024</strain>
        <tissue evidence="2">Fresh tender leaves</tissue>
    </source>
</reference>
<dbReference type="SUPFAM" id="SSF48452">
    <property type="entry name" value="TPR-like"/>
    <property type="match status" value="1"/>
</dbReference>
<proteinExistence type="predicted"/>
<comment type="caution">
    <text evidence="2">The sequence shown here is derived from an EMBL/GenBank/DDBJ whole genome shotgun (WGS) entry which is preliminary data.</text>
</comment>
<dbReference type="EMBL" id="JBJKBG010000009">
    <property type="protein sequence ID" value="KAL3721679.1"/>
    <property type="molecule type" value="Genomic_DNA"/>
</dbReference>
<evidence type="ECO:0000313" key="2">
    <source>
        <dbReference type="EMBL" id="KAL3721679.1"/>
    </source>
</evidence>
<protein>
    <recommendedName>
        <fullName evidence="4">Trafficking protein particle complex subunit 12</fullName>
    </recommendedName>
</protein>
<evidence type="ECO:0008006" key="4">
    <source>
        <dbReference type="Google" id="ProtNLM"/>
    </source>
</evidence>
<evidence type="ECO:0000256" key="1">
    <source>
        <dbReference type="SAM" id="MobiDB-lite"/>
    </source>
</evidence>
<dbReference type="PANTHER" id="PTHR21581:SF6">
    <property type="entry name" value="TRAFFICKING PROTEIN PARTICLE COMPLEX SUBUNIT 12"/>
    <property type="match status" value="1"/>
</dbReference>
<dbReference type="InterPro" id="IPR011990">
    <property type="entry name" value="TPR-like_helical_dom_sf"/>
</dbReference>
<dbReference type="Proteomes" id="UP001634007">
    <property type="component" value="Unassembled WGS sequence"/>
</dbReference>
<dbReference type="SMART" id="SM00028">
    <property type="entry name" value="TPR"/>
    <property type="match status" value="3"/>
</dbReference>
<dbReference type="InterPro" id="IPR019734">
    <property type="entry name" value="TPR_rpt"/>
</dbReference>
<organism evidence="2 3">
    <name type="scientific">Eucalyptus globulus</name>
    <name type="common">Tasmanian blue gum</name>
    <dbReference type="NCBI Taxonomy" id="34317"/>
    <lineage>
        <taxon>Eukaryota</taxon>
        <taxon>Viridiplantae</taxon>
        <taxon>Streptophyta</taxon>
        <taxon>Embryophyta</taxon>
        <taxon>Tracheophyta</taxon>
        <taxon>Spermatophyta</taxon>
        <taxon>Magnoliopsida</taxon>
        <taxon>eudicotyledons</taxon>
        <taxon>Gunneridae</taxon>
        <taxon>Pentapetalae</taxon>
        <taxon>rosids</taxon>
        <taxon>malvids</taxon>
        <taxon>Myrtales</taxon>
        <taxon>Myrtaceae</taxon>
        <taxon>Myrtoideae</taxon>
        <taxon>Eucalypteae</taxon>
        <taxon>Eucalyptus</taxon>
    </lineage>
</organism>
<accession>A0ABD3J5E1</accession>
<sequence length="373" mass="42126">MEEPPTSPPPPIGDPLTNPSASFSSLDDLAHELASLDDLASRGSWRSVLDKVARARSLSLLRHPHDHLAYLSYNALALAKLRRFADASTELESLQDLESPEYKYESYPQIYPGRSGSMVPFCLRWLNCVIPIKLGSRQDGLDRFYALLDFVRGKLEERRNKGSSEEDESVSAWRRREVLVMNSIVGNHLSYKEFSVCLDLIRDMFRRGYSEDPVLVSRLGYIQMQIGDLEGAKSSFKQIEGMASEGKGRGSLSEVELKNLVNRNKAMLYLVGKDYVSAVREYEECIERDDSDVVAINNKALCLMYLRDLSDSIKVLENALERVPTFALNESLVVNLCSMYELAYVNHSDIKKTLSTWIARVAPDDFDSSCTRI</sequence>